<accession>A0A8T0MNP8</accession>
<dbReference type="Proteomes" id="UP000823388">
    <property type="component" value="Chromosome 9N"/>
</dbReference>
<dbReference type="AlphaFoldDB" id="A0A8T0MNP8"/>
<gene>
    <name evidence="1" type="ORF">PVAP13_9NG359900</name>
</gene>
<evidence type="ECO:0000313" key="2">
    <source>
        <dbReference type="Proteomes" id="UP000823388"/>
    </source>
</evidence>
<protein>
    <submittedName>
        <fullName evidence="1">Uncharacterized protein</fullName>
    </submittedName>
</protein>
<sequence length="70" mass="7825">MQKQHRKGFNSLCILGAWTLWKHRNNCVFEGSAPNLQAAVQDFKDEAHVWQFAGAKGLSTLCLELGVPQV</sequence>
<dbReference type="EMBL" id="CM029054">
    <property type="protein sequence ID" value="KAG2538777.1"/>
    <property type="molecule type" value="Genomic_DNA"/>
</dbReference>
<proteinExistence type="predicted"/>
<keyword evidence="2" id="KW-1185">Reference proteome</keyword>
<name>A0A8T0MNP8_PANVG</name>
<comment type="caution">
    <text evidence="1">The sequence shown here is derived from an EMBL/GenBank/DDBJ whole genome shotgun (WGS) entry which is preliminary data.</text>
</comment>
<evidence type="ECO:0000313" key="1">
    <source>
        <dbReference type="EMBL" id="KAG2538777.1"/>
    </source>
</evidence>
<reference evidence="1" key="1">
    <citation type="submission" date="2020-05" db="EMBL/GenBank/DDBJ databases">
        <title>WGS assembly of Panicum virgatum.</title>
        <authorList>
            <person name="Lovell J.T."/>
            <person name="Jenkins J."/>
            <person name="Shu S."/>
            <person name="Juenger T.E."/>
            <person name="Schmutz J."/>
        </authorList>
    </citation>
    <scope>NUCLEOTIDE SEQUENCE</scope>
    <source>
        <strain evidence="1">AP13</strain>
    </source>
</reference>
<organism evidence="1 2">
    <name type="scientific">Panicum virgatum</name>
    <name type="common">Blackwell switchgrass</name>
    <dbReference type="NCBI Taxonomy" id="38727"/>
    <lineage>
        <taxon>Eukaryota</taxon>
        <taxon>Viridiplantae</taxon>
        <taxon>Streptophyta</taxon>
        <taxon>Embryophyta</taxon>
        <taxon>Tracheophyta</taxon>
        <taxon>Spermatophyta</taxon>
        <taxon>Magnoliopsida</taxon>
        <taxon>Liliopsida</taxon>
        <taxon>Poales</taxon>
        <taxon>Poaceae</taxon>
        <taxon>PACMAD clade</taxon>
        <taxon>Panicoideae</taxon>
        <taxon>Panicodae</taxon>
        <taxon>Paniceae</taxon>
        <taxon>Panicinae</taxon>
        <taxon>Panicum</taxon>
        <taxon>Panicum sect. Hiantes</taxon>
    </lineage>
</organism>